<evidence type="ECO:0000313" key="2">
    <source>
        <dbReference type="Proteomes" id="UP000002194"/>
    </source>
</evidence>
<protein>
    <submittedName>
        <fullName evidence="1">Uncharacterized protein</fullName>
    </submittedName>
</protein>
<gene>
    <name evidence="1" type="ordered locus">DVU_2257</name>
</gene>
<dbReference type="EMBL" id="AE017285">
    <property type="protein sequence ID" value="AAS96730.1"/>
    <property type="molecule type" value="Genomic_DNA"/>
</dbReference>
<dbReference type="Proteomes" id="UP000002194">
    <property type="component" value="Chromosome"/>
</dbReference>
<keyword evidence="2" id="KW-1185">Reference proteome</keyword>
<sequence length="52" mass="5410">MSAECLDAGLLRMTVPFMPFVPLVSCTLACEGVGPFACPPLRASLSGARLLV</sequence>
<reference evidence="1 2" key="1">
    <citation type="journal article" date="2004" name="Nat. Biotechnol.">
        <title>The genome sequence of the anaerobic, sulfate-reducing bacterium Desulfovibrio vulgaris Hildenborough.</title>
        <authorList>
            <person name="Heidelberg J.F."/>
            <person name="Seshadri R."/>
            <person name="Haveman S.A."/>
            <person name="Hemme C.L."/>
            <person name="Paulsen I.T."/>
            <person name="Kolonay J.F."/>
            <person name="Eisen J.A."/>
            <person name="Ward N."/>
            <person name="Methe B."/>
            <person name="Brinkac L.M."/>
            <person name="Daugherty S.C."/>
            <person name="Deboy R.T."/>
            <person name="Dodson R.J."/>
            <person name="Durkin A.S."/>
            <person name="Madupu R."/>
            <person name="Nelson W.C."/>
            <person name="Sullivan S.A."/>
            <person name="Fouts D."/>
            <person name="Haft D.H."/>
            <person name="Selengut J."/>
            <person name="Peterson J.D."/>
            <person name="Davidsen T.M."/>
            <person name="Zafar N."/>
            <person name="Zhou L."/>
            <person name="Radune D."/>
            <person name="Dimitrov G."/>
            <person name="Hance M."/>
            <person name="Tran K."/>
            <person name="Khouri H."/>
            <person name="Gill J."/>
            <person name="Utterback T.R."/>
            <person name="Feldblyum T.V."/>
            <person name="Wall J.D."/>
            <person name="Voordouw G."/>
            <person name="Fraser C.M."/>
        </authorList>
    </citation>
    <scope>NUCLEOTIDE SEQUENCE [LARGE SCALE GENOMIC DNA]</scope>
    <source>
        <strain evidence="2">ATCC 29579 / DSM 644 / NCIMB 8303 / VKM B-1760 / Hildenborough</strain>
    </source>
</reference>
<dbReference type="HOGENOM" id="CLU_3079253_0_0_7"/>
<accession>Q729U2</accession>
<dbReference type="EnsemblBacteria" id="AAS96730">
    <property type="protein sequence ID" value="AAS96730"/>
    <property type="gene ID" value="DVU_2257"/>
</dbReference>
<proteinExistence type="predicted"/>
<organism evidence="1 2">
    <name type="scientific">Nitratidesulfovibrio vulgaris (strain ATCC 29579 / DSM 644 / CCUG 34227 / NCIMB 8303 / VKM B-1760 / Hildenborough)</name>
    <name type="common">Desulfovibrio vulgaris</name>
    <dbReference type="NCBI Taxonomy" id="882"/>
    <lineage>
        <taxon>Bacteria</taxon>
        <taxon>Pseudomonadati</taxon>
        <taxon>Thermodesulfobacteriota</taxon>
        <taxon>Desulfovibrionia</taxon>
        <taxon>Desulfovibrionales</taxon>
        <taxon>Desulfovibrionaceae</taxon>
        <taxon>Nitratidesulfovibrio</taxon>
    </lineage>
</organism>
<name>Q729U2_NITV2</name>
<dbReference type="AlphaFoldDB" id="Q729U2"/>
<evidence type="ECO:0000313" key="1">
    <source>
        <dbReference type="EMBL" id="AAS96730.1"/>
    </source>
</evidence>
<dbReference type="KEGG" id="dvu:DVU_2257"/>
<dbReference type="STRING" id="882.DVU_2257"/>
<dbReference type="PaxDb" id="882-DVU_2257"/>